<name>A0ACC2WP07_9TREE</name>
<protein>
    <submittedName>
        <fullName evidence="1">Uncharacterized protein</fullName>
    </submittedName>
</protein>
<reference evidence="1" key="1">
    <citation type="submission" date="2023-04" db="EMBL/GenBank/DDBJ databases">
        <title>Draft Genome sequencing of Naganishia species isolated from polar environments using Oxford Nanopore Technology.</title>
        <authorList>
            <person name="Leo P."/>
            <person name="Venkateswaran K."/>
        </authorList>
    </citation>
    <scope>NUCLEOTIDE SEQUENCE</scope>
    <source>
        <strain evidence="1">MNA-CCFEE 5425</strain>
    </source>
</reference>
<keyword evidence="2" id="KW-1185">Reference proteome</keyword>
<proteinExistence type="predicted"/>
<gene>
    <name evidence="1" type="ORF">QFC22_006156</name>
</gene>
<sequence length="353" mass="39769">MSMSHTFPDPHKADEMERWWAEKAQMDLKTIEDSFEEYYGKYKFETHAQIASDYPEWPTIFVQMKAALERHCNHLAEVIKVCDGAGLSNLVRDELTQLVLVPSLGNPFSYRTTIPGARHVYPFAQEETLTLVHVQVQAELRIDRKPKHGYMRFQCKRIDGQSVECQWGIRFAFPSTHFWRNPPPPGSDGFSNPATVDVVSRQTFSFDDICRLLGKEPSPTTIRPPEYVNEETTFEGKSKMANSGSFSGCTYPIMGHTGLEESTRTGNKKVDSSDYGSIENSIANRQRSYLQVKCDSALGGQTPPTVEAKTDDGKQTVWGQLTGALSNATSYPFSCFTGDERGQDEKSEYQITL</sequence>
<evidence type="ECO:0000313" key="1">
    <source>
        <dbReference type="EMBL" id="KAJ9113060.1"/>
    </source>
</evidence>
<dbReference type="EMBL" id="JASBWU010000023">
    <property type="protein sequence ID" value="KAJ9113060.1"/>
    <property type="molecule type" value="Genomic_DNA"/>
</dbReference>
<accession>A0ACC2WP07</accession>
<dbReference type="Proteomes" id="UP001243375">
    <property type="component" value="Unassembled WGS sequence"/>
</dbReference>
<comment type="caution">
    <text evidence="1">The sequence shown here is derived from an EMBL/GenBank/DDBJ whole genome shotgun (WGS) entry which is preliminary data.</text>
</comment>
<organism evidence="1 2">
    <name type="scientific">Naganishia vaughanmartiniae</name>
    <dbReference type="NCBI Taxonomy" id="1424756"/>
    <lineage>
        <taxon>Eukaryota</taxon>
        <taxon>Fungi</taxon>
        <taxon>Dikarya</taxon>
        <taxon>Basidiomycota</taxon>
        <taxon>Agaricomycotina</taxon>
        <taxon>Tremellomycetes</taxon>
        <taxon>Filobasidiales</taxon>
        <taxon>Filobasidiaceae</taxon>
        <taxon>Naganishia</taxon>
    </lineage>
</organism>
<evidence type="ECO:0000313" key="2">
    <source>
        <dbReference type="Proteomes" id="UP001243375"/>
    </source>
</evidence>